<dbReference type="AlphaFoldDB" id="A0A7W3RLF4"/>
<keyword evidence="3" id="KW-1185">Reference proteome</keyword>
<organism evidence="2 3">
    <name type="scientific">Streptomyces murinus</name>
    <dbReference type="NCBI Taxonomy" id="33900"/>
    <lineage>
        <taxon>Bacteria</taxon>
        <taxon>Bacillati</taxon>
        <taxon>Actinomycetota</taxon>
        <taxon>Actinomycetes</taxon>
        <taxon>Kitasatosporales</taxon>
        <taxon>Streptomycetaceae</taxon>
        <taxon>Streptomyces</taxon>
    </lineage>
</organism>
<proteinExistence type="predicted"/>
<feature type="region of interest" description="Disordered" evidence="1">
    <location>
        <begin position="109"/>
        <end position="135"/>
    </location>
</feature>
<protein>
    <submittedName>
        <fullName evidence="2">Uncharacterized protein</fullName>
    </submittedName>
</protein>
<accession>A0A7W3RLF4</accession>
<name>A0A7W3RLF4_STRMR</name>
<reference evidence="2 3" key="1">
    <citation type="submission" date="2020-08" db="EMBL/GenBank/DDBJ databases">
        <title>Sequencing the genomes of 1000 actinobacteria strains.</title>
        <authorList>
            <person name="Klenk H.-P."/>
        </authorList>
    </citation>
    <scope>NUCLEOTIDE SEQUENCE [LARGE SCALE GENOMIC DNA]</scope>
    <source>
        <strain evidence="2 3">DSM 41827</strain>
    </source>
</reference>
<feature type="compositionally biased region" description="Acidic residues" evidence="1">
    <location>
        <begin position="116"/>
        <end position="128"/>
    </location>
</feature>
<dbReference type="EMBL" id="JACJIJ010000002">
    <property type="protein sequence ID" value="MBA9053323.1"/>
    <property type="molecule type" value="Genomic_DNA"/>
</dbReference>
<comment type="caution">
    <text evidence="2">The sequence shown here is derived from an EMBL/GenBank/DDBJ whole genome shotgun (WGS) entry which is preliminary data.</text>
</comment>
<gene>
    <name evidence="2" type="ORF">HDA42_002501</name>
</gene>
<sequence>MDPATHPFDPGRVLAVVREVVSSSDPATGRPRGLVSSHSVARGLAERYGPWAFGWYGNVDQDPYAGALIRKPLCGTADDLDAQVQKYTGILLEWRSWLEELASVFAESAPAPAPDADADADADADVGEEERRRSRERGVAPVVALVAERTGAGELWRAACARTLTWYLESTGMSSEDAEELADDVVDGEFESWVAPDAEAVEKARDAIGKHDA</sequence>
<evidence type="ECO:0000313" key="3">
    <source>
        <dbReference type="Proteomes" id="UP000577386"/>
    </source>
</evidence>
<dbReference type="Proteomes" id="UP000577386">
    <property type="component" value="Unassembled WGS sequence"/>
</dbReference>
<evidence type="ECO:0000313" key="2">
    <source>
        <dbReference type="EMBL" id="MBA9053323.1"/>
    </source>
</evidence>
<evidence type="ECO:0000256" key="1">
    <source>
        <dbReference type="SAM" id="MobiDB-lite"/>
    </source>
</evidence>